<sequence length="63" mass="7129">MQAHQHCCGVPNHRVQTRLLGCEVTFLSQRREGRIAIAVQEVGASISLTQVSQPLRKRRPRSH</sequence>
<proteinExistence type="predicted"/>
<evidence type="ECO:0000313" key="2">
    <source>
        <dbReference type="Proteomes" id="UP000004705"/>
    </source>
</evidence>
<dbReference type="HOGENOM" id="CLU_2883212_0_0_11"/>
<dbReference type="AlphaFoldDB" id="H8GFQ2"/>
<gene>
    <name evidence="1" type="ORF">SacazDRAFT_04239</name>
</gene>
<name>H8GFQ2_9PSEU</name>
<dbReference type="Proteomes" id="UP000004705">
    <property type="component" value="Chromosome"/>
</dbReference>
<evidence type="ECO:0000313" key="1">
    <source>
        <dbReference type="EMBL" id="EHY91087.1"/>
    </source>
</evidence>
<dbReference type="EMBL" id="CM001466">
    <property type="protein sequence ID" value="EHY91087.1"/>
    <property type="molecule type" value="Genomic_DNA"/>
</dbReference>
<keyword evidence="2" id="KW-1185">Reference proteome</keyword>
<accession>H8GFQ2</accession>
<protein>
    <submittedName>
        <fullName evidence="1">Uncharacterized protein</fullName>
    </submittedName>
</protein>
<organism evidence="1 2">
    <name type="scientific">Saccharomonospora azurea NA-128</name>
    <dbReference type="NCBI Taxonomy" id="882081"/>
    <lineage>
        <taxon>Bacteria</taxon>
        <taxon>Bacillati</taxon>
        <taxon>Actinomycetota</taxon>
        <taxon>Actinomycetes</taxon>
        <taxon>Pseudonocardiales</taxon>
        <taxon>Pseudonocardiaceae</taxon>
        <taxon>Saccharomonospora</taxon>
    </lineage>
</organism>
<reference evidence="1 2" key="1">
    <citation type="journal article" date="2012" name="Stand. Genomic Sci.">
        <title>Genome sequence of the soil bacterium Saccharomonospora azurea type strain (NA-128(T)).</title>
        <authorList>
            <person name="Klenk H.P."/>
            <person name="Held B."/>
            <person name="Lucas S."/>
            <person name="Lapidus A."/>
            <person name="Copeland A."/>
            <person name="Hammon N."/>
            <person name="Pitluck S."/>
            <person name="Goodwin L.A."/>
            <person name="Han C."/>
            <person name="Tapia R."/>
            <person name="Brambilla E.M."/>
            <person name="Potter G."/>
            <person name="Land M."/>
            <person name="Ivanova N."/>
            <person name="Rohde M."/>
            <person name="Goker M."/>
            <person name="Detter J.C."/>
            <person name="Kyrpides N.C."/>
            <person name="Woyke T."/>
        </authorList>
    </citation>
    <scope>NUCLEOTIDE SEQUENCE [LARGE SCALE GENOMIC DNA]</scope>
    <source>
        <strain evidence="1 2">NA-128</strain>
    </source>
</reference>